<reference evidence="1" key="1">
    <citation type="journal article" date="2014" name="Int. J. Syst. Evol. Microbiol.">
        <title>Complete genome sequence of Corynebacterium casei LMG S-19264T (=DSM 44701T), isolated from a smear-ripened cheese.</title>
        <authorList>
            <consortium name="US DOE Joint Genome Institute (JGI-PGF)"/>
            <person name="Walter F."/>
            <person name="Albersmeier A."/>
            <person name="Kalinowski J."/>
            <person name="Ruckert C."/>
        </authorList>
    </citation>
    <scope>NUCLEOTIDE SEQUENCE</scope>
    <source>
        <strain evidence="1">KCTC 42590</strain>
    </source>
</reference>
<dbReference type="Proteomes" id="UP000630923">
    <property type="component" value="Unassembled WGS sequence"/>
</dbReference>
<dbReference type="AlphaFoldDB" id="A0A919ATP3"/>
<dbReference type="EMBL" id="BNCI01000002">
    <property type="protein sequence ID" value="GHF24841.1"/>
    <property type="molecule type" value="Genomic_DNA"/>
</dbReference>
<proteinExistence type="predicted"/>
<protein>
    <submittedName>
        <fullName evidence="1">Uncharacterized protein</fullName>
    </submittedName>
</protein>
<accession>A0A919ATP3</accession>
<keyword evidence="2" id="KW-1185">Reference proteome</keyword>
<evidence type="ECO:0000313" key="2">
    <source>
        <dbReference type="Proteomes" id="UP000630923"/>
    </source>
</evidence>
<comment type="caution">
    <text evidence="1">The sequence shown here is derived from an EMBL/GenBank/DDBJ whole genome shotgun (WGS) entry which is preliminary data.</text>
</comment>
<dbReference type="RefSeq" id="WP_191252417.1">
    <property type="nucleotide sequence ID" value="NZ_BNCI01000002.1"/>
</dbReference>
<organism evidence="1 2">
    <name type="scientific">Kordiimonas sediminis</name>
    <dbReference type="NCBI Taxonomy" id="1735581"/>
    <lineage>
        <taxon>Bacteria</taxon>
        <taxon>Pseudomonadati</taxon>
        <taxon>Pseudomonadota</taxon>
        <taxon>Alphaproteobacteria</taxon>
        <taxon>Kordiimonadales</taxon>
        <taxon>Kordiimonadaceae</taxon>
        <taxon>Kordiimonas</taxon>
    </lineage>
</organism>
<sequence>MSEGSPLKDSAAKVPTMGGAHIRWIDAPKTQQNKDILAYIKSLETESRLVAKAAFNPMKIPKYLPSLYLVEAIDGGRDFCLRLMGNWGVDILGENHTGKLFSEVDSLDVEWRCQMFRKVIEKASYMFCLTYVGDKDSVHKVMENLLVPLTDANGEIKYILNSFSQVPGRVDDYETGDY</sequence>
<reference evidence="1" key="2">
    <citation type="submission" date="2020-09" db="EMBL/GenBank/DDBJ databases">
        <authorList>
            <person name="Sun Q."/>
            <person name="Kim S."/>
        </authorList>
    </citation>
    <scope>NUCLEOTIDE SEQUENCE</scope>
    <source>
        <strain evidence="1">KCTC 42590</strain>
    </source>
</reference>
<gene>
    <name evidence="1" type="ORF">GCM10017044_19480</name>
</gene>
<evidence type="ECO:0000313" key="1">
    <source>
        <dbReference type="EMBL" id="GHF24841.1"/>
    </source>
</evidence>
<name>A0A919ATP3_9PROT</name>
<dbReference type="InterPro" id="IPR009922">
    <property type="entry name" value="DUF1457"/>
</dbReference>
<dbReference type="Pfam" id="PF07310">
    <property type="entry name" value="PAS_5"/>
    <property type="match status" value="1"/>
</dbReference>